<accession>A0A9W7F2B8</accession>
<keyword evidence="8" id="KW-1185">Reference proteome</keyword>
<proteinExistence type="predicted"/>
<dbReference type="PANTHER" id="PTHR13439">
    <property type="entry name" value="CT120 PROTEIN"/>
    <property type="match status" value="1"/>
</dbReference>
<keyword evidence="2 5" id="KW-0812">Transmembrane</keyword>
<dbReference type="EMBL" id="BRXX01000216">
    <property type="protein sequence ID" value="GMH98383.1"/>
    <property type="molecule type" value="Genomic_DNA"/>
</dbReference>
<organism evidence="7 8">
    <name type="scientific">Triparma verrucosa</name>
    <dbReference type="NCBI Taxonomy" id="1606542"/>
    <lineage>
        <taxon>Eukaryota</taxon>
        <taxon>Sar</taxon>
        <taxon>Stramenopiles</taxon>
        <taxon>Ochrophyta</taxon>
        <taxon>Bolidophyceae</taxon>
        <taxon>Parmales</taxon>
        <taxon>Triparmaceae</taxon>
        <taxon>Triparma</taxon>
    </lineage>
</organism>
<name>A0A9W7F2B8_9STRA</name>
<protein>
    <recommendedName>
        <fullName evidence="6">TLC domain-containing protein</fullName>
    </recommendedName>
</protein>
<dbReference type="InterPro" id="IPR050846">
    <property type="entry name" value="TLCD"/>
</dbReference>
<keyword evidence="4 5" id="KW-0472">Membrane</keyword>
<dbReference type="PANTHER" id="PTHR13439:SF0">
    <property type="entry name" value="TOPOISOMERASE I DAMAGE AFFECTED PROTEIN 4"/>
    <property type="match status" value="1"/>
</dbReference>
<feature type="transmembrane region" description="Helical" evidence="5">
    <location>
        <begin position="118"/>
        <end position="136"/>
    </location>
</feature>
<feature type="transmembrane region" description="Helical" evidence="5">
    <location>
        <begin position="143"/>
        <end position="163"/>
    </location>
</feature>
<feature type="transmembrane region" description="Helical" evidence="5">
    <location>
        <begin position="77"/>
        <end position="98"/>
    </location>
</feature>
<feature type="domain" description="TLC" evidence="6">
    <location>
        <begin position="75"/>
        <end position="271"/>
    </location>
</feature>
<gene>
    <name evidence="7" type="ORF">TrVE_jg8790</name>
</gene>
<reference evidence="8" key="1">
    <citation type="journal article" date="2023" name="Commun. Biol.">
        <title>Genome analysis of Parmales, the sister group of diatoms, reveals the evolutionary specialization of diatoms from phago-mixotrophs to photoautotrophs.</title>
        <authorList>
            <person name="Ban H."/>
            <person name="Sato S."/>
            <person name="Yoshikawa S."/>
            <person name="Yamada K."/>
            <person name="Nakamura Y."/>
            <person name="Ichinomiya M."/>
            <person name="Sato N."/>
            <person name="Blanc-Mathieu R."/>
            <person name="Endo H."/>
            <person name="Kuwata A."/>
            <person name="Ogata H."/>
        </authorList>
    </citation>
    <scope>NUCLEOTIDE SEQUENCE [LARGE SCALE GENOMIC DNA]</scope>
    <source>
        <strain evidence="8">NIES 3699</strain>
    </source>
</reference>
<evidence type="ECO:0000313" key="8">
    <source>
        <dbReference type="Proteomes" id="UP001165160"/>
    </source>
</evidence>
<evidence type="ECO:0000256" key="5">
    <source>
        <dbReference type="SAM" id="Phobius"/>
    </source>
</evidence>
<comment type="caution">
    <text evidence="7">The sequence shown here is derived from an EMBL/GenBank/DDBJ whole genome shotgun (WGS) entry which is preliminary data.</text>
</comment>
<evidence type="ECO:0000313" key="7">
    <source>
        <dbReference type="EMBL" id="GMH98383.1"/>
    </source>
</evidence>
<sequence>MDYLNDYLPTSLSSYIFPVEEPTYDIFLLKSVEEYLPKILEWRIHEAAPQWTTVPLISLLVFGLLKQYPGKVHGVETYALLHCLLTGPLALLCLYYDLSSVQITGVPEPLRTITCSPPLTSLHTFLPLITLGYALLDLFEGLYNLQTDFIIHGLSLTILFGFISSNNQQHTIACTLIMEVSTIPLQFLKCKFNDTVMLGVNLCFLISFIGARLVIVPYLWYKWLVTYYDVSGEGCYPGYFVYLVWGFGVVFHGLNVYWAYKIFKKVLRKAGGKEKMADNDKLD</sequence>
<comment type="subcellular location">
    <subcellularLocation>
        <location evidence="1">Membrane</location>
        <topology evidence="1">Multi-pass membrane protein</topology>
    </subcellularLocation>
</comment>
<feature type="transmembrane region" description="Helical" evidence="5">
    <location>
        <begin position="200"/>
        <end position="220"/>
    </location>
</feature>
<evidence type="ECO:0000256" key="4">
    <source>
        <dbReference type="ARBA" id="ARBA00023136"/>
    </source>
</evidence>
<evidence type="ECO:0000256" key="3">
    <source>
        <dbReference type="ARBA" id="ARBA00022989"/>
    </source>
</evidence>
<evidence type="ECO:0000259" key="6">
    <source>
        <dbReference type="SMART" id="SM00724"/>
    </source>
</evidence>
<keyword evidence="3 5" id="KW-1133">Transmembrane helix</keyword>
<dbReference type="Pfam" id="PF03798">
    <property type="entry name" value="TRAM_LAG1_CLN8"/>
    <property type="match status" value="1"/>
</dbReference>
<feature type="transmembrane region" description="Helical" evidence="5">
    <location>
        <begin position="240"/>
        <end position="260"/>
    </location>
</feature>
<dbReference type="GO" id="GO:0005783">
    <property type="term" value="C:endoplasmic reticulum"/>
    <property type="evidence" value="ECO:0007669"/>
    <property type="project" value="TreeGrafter"/>
</dbReference>
<dbReference type="Proteomes" id="UP001165160">
    <property type="component" value="Unassembled WGS sequence"/>
</dbReference>
<evidence type="ECO:0000256" key="1">
    <source>
        <dbReference type="ARBA" id="ARBA00004141"/>
    </source>
</evidence>
<dbReference type="GO" id="GO:0016020">
    <property type="term" value="C:membrane"/>
    <property type="evidence" value="ECO:0007669"/>
    <property type="project" value="UniProtKB-SubCell"/>
</dbReference>
<dbReference type="GO" id="GO:0055088">
    <property type="term" value="P:lipid homeostasis"/>
    <property type="evidence" value="ECO:0007669"/>
    <property type="project" value="TreeGrafter"/>
</dbReference>
<dbReference type="AlphaFoldDB" id="A0A9W7F2B8"/>
<evidence type="ECO:0000256" key="2">
    <source>
        <dbReference type="ARBA" id="ARBA00022692"/>
    </source>
</evidence>
<dbReference type="InterPro" id="IPR006634">
    <property type="entry name" value="TLC-dom"/>
</dbReference>
<dbReference type="SMART" id="SM00724">
    <property type="entry name" value="TLC"/>
    <property type="match status" value="1"/>
</dbReference>